<sequence>MKKNIVLFVLFVLPIVAYLFFASGVNSFTTLPVITPKVADFGNWESLNGKKISLNKKITVLGFSGSNILENRGNYFNLNEKIYKRYNGFEDLQFVILCPVGTENEAQKIVNALAPFTDVKNWNFVFASKEEIQKFYDGLHLEGKLNENLGTSNVYIIDKERNLRGRKDKEDYKEGYDTFHPSELSNEMLDDFKIILYEYRAALKKNHNATKQL</sequence>
<proteinExistence type="predicted"/>
<dbReference type="EMBL" id="PRDM01000002">
    <property type="protein sequence ID" value="MBE8725535.1"/>
    <property type="molecule type" value="Genomic_DNA"/>
</dbReference>
<name>A0ABR9TJK1_9FLAO</name>
<comment type="caution">
    <text evidence="1">The sequence shown here is derived from an EMBL/GenBank/DDBJ whole genome shotgun (WGS) entry which is preliminary data.</text>
</comment>
<evidence type="ECO:0000313" key="2">
    <source>
        <dbReference type="Proteomes" id="UP000640614"/>
    </source>
</evidence>
<dbReference type="Gene3D" id="3.40.30.10">
    <property type="entry name" value="Glutaredoxin"/>
    <property type="match status" value="1"/>
</dbReference>
<protein>
    <submittedName>
        <fullName evidence="1">Uncharacterized protein</fullName>
    </submittedName>
</protein>
<keyword evidence="2" id="KW-1185">Reference proteome</keyword>
<dbReference type="RefSeq" id="WP_194138740.1">
    <property type="nucleotide sequence ID" value="NZ_PRDM01000002.1"/>
</dbReference>
<organism evidence="1 2">
    <name type="scientific">Flavobacterium hungaricum</name>
    <dbReference type="NCBI Taxonomy" id="2082725"/>
    <lineage>
        <taxon>Bacteria</taxon>
        <taxon>Pseudomonadati</taxon>
        <taxon>Bacteroidota</taxon>
        <taxon>Flavobacteriia</taxon>
        <taxon>Flavobacteriales</taxon>
        <taxon>Flavobacteriaceae</taxon>
        <taxon>Flavobacterium</taxon>
    </lineage>
</organism>
<dbReference type="Proteomes" id="UP000640614">
    <property type="component" value="Unassembled WGS sequence"/>
</dbReference>
<accession>A0ABR9TJK1</accession>
<gene>
    <name evidence="1" type="ORF">C4F50_11305</name>
</gene>
<evidence type="ECO:0000313" key="1">
    <source>
        <dbReference type="EMBL" id="MBE8725535.1"/>
    </source>
</evidence>
<reference evidence="1 2" key="1">
    <citation type="submission" date="2018-07" db="EMBL/GenBank/DDBJ databases">
        <title>Genome assembly of strain KB82.</title>
        <authorList>
            <person name="Kukolya J."/>
            <person name="Horvath B."/>
            <person name="Nagy I."/>
            <person name="Toth A."/>
        </authorList>
    </citation>
    <scope>NUCLEOTIDE SEQUENCE [LARGE SCALE GENOMIC DNA]</scope>
    <source>
        <strain evidence="1 2">Kb82</strain>
    </source>
</reference>